<dbReference type="Pfam" id="PF16355">
    <property type="entry name" value="DUF4982"/>
    <property type="match status" value="1"/>
</dbReference>
<dbReference type="InterPro" id="IPR008979">
    <property type="entry name" value="Galactose-bd-like_sf"/>
</dbReference>
<comment type="similarity">
    <text evidence="1">Belongs to the glycosyl hydrolase 2 family.</text>
</comment>
<dbReference type="Pfam" id="PF02837">
    <property type="entry name" value="Glyco_hydro_2_N"/>
    <property type="match status" value="1"/>
</dbReference>
<feature type="domain" description="Glycosyl hydrolases family 2 sugar binding" evidence="6">
    <location>
        <begin position="31"/>
        <end position="147"/>
    </location>
</feature>
<organism evidence="8 9">
    <name type="scientific">Candidatus Faecalibacterium intestinigallinarum</name>
    <dbReference type="NCBI Taxonomy" id="2838581"/>
    <lineage>
        <taxon>Bacteria</taxon>
        <taxon>Bacillati</taxon>
        <taxon>Bacillota</taxon>
        <taxon>Clostridia</taxon>
        <taxon>Eubacteriales</taxon>
        <taxon>Oscillospiraceae</taxon>
        <taxon>Faecalibacterium</taxon>
    </lineage>
</organism>
<evidence type="ECO:0000259" key="6">
    <source>
        <dbReference type="Pfam" id="PF02837"/>
    </source>
</evidence>
<name>A0A9D1Q6P8_9FIRM</name>
<dbReference type="SUPFAM" id="SSF49785">
    <property type="entry name" value="Galactose-binding domain-like"/>
    <property type="match status" value="1"/>
</dbReference>
<dbReference type="GO" id="GO:0004553">
    <property type="term" value="F:hydrolase activity, hydrolyzing O-glycosyl compounds"/>
    <property type="evidence" value="ECO:0007669"/>
    <property type="project" value="InterPro"/>
</dbReference>
<feature type="domain" description="DUF4982" evidence="7">
    <location>
        <begin position="569"/>
        <end position="617"/>
    </location>
</feature>
<evidence type="ECO:0000259" key="4">
    <source>
        <dbReference type="Pfam" id="PF00703"/>
    </source>
</evidence>
<dbReference type="InterPro" id="IPR017853">
    <property type="entry name" value="GH"/>
</dbReference>
<keyword evidence="3" id="KW-0326">Glycosidase</keyword>
<evidence type="ECO:0000256" key="2">
    <source>
        <dbReference type="ARBA" id="ARBA00022801"/>
    </source>
</evidence>
<evidence type="ECO:0000256" key="3">
    <source>
        <dbReference type="ARBA" id="ARBA00023295"/>
    </source>
</evidence>
<dbReference type="InterPro" id="IPR036156">
    <property type="entry name" value="Beta-gal/glucu_dom_sf"/>
</dbReference>
<dbReference type="InterPro" id="IPR006102">
    <property type="entry name" value="Ig-like_GH2"/>
</dbReference>
<dbReference type="InterPro" id="IPR051913">
    <property type="entry name" value="GH2_Domain-Containing"/>
</dbReference>
<dbReference type="Gene3D" id="2.60.40.10">
    <property type="entry name" value="Immunoglobulins"/>
    <property type="match status" value="2"/>
</dbReference>
<gene>
    <name evidence="8" type="ORF">H9890_00115</name>
</gene>
<protein>
    <submittedName>
        <fullName evidence="8">Glycoside hydrolase family 2 protein</fullName>
    </submittedName>
</protein>
<dbReference type="EMBL" id="DXHQ01000002">
    <property type="protein sequence ID" value="HIW07795.1"/>
    <property type="molecule type" value="Genomic_DNA"/>
</dbReference>
<accession>A0A9D1Q6P8</accession>
<evidence type="ECO:0000259" key="5">
    <source>
        <dbReference type="Pfam" id="PF02836"/>
    </source>
</evidence>
<dbReference type="SUPFAM" id="SSF49303">
    <property type="entry name" value="beta-Galactosidase/glucuronidase domain"/>
    <property type="match status" value="1"/>
</dbReference>
<sequence>MRTIYSLNALNWRFARLESPGIPLPAPESKVWQDVTLPHVWNKDDPSQTGECVYQATFGMDARQLEKRHFIEFEAVAGVCKVEMNGQLLGEHRGGYSTFRFAMDEALVEGANTLTVHADNTRYSDVNPLTGDFDNYGGIYRDVKLIEVDGTHFDLLYYGTQGVEIDAEADGTVKITPHITGGEGAMARYTILDGNCIAAACEVSAITGRDVTMQVEYPRLWNGKADPHCYTLRAELLREGAVCDAVELGFGFRSIEMNAAQGFSLNGKHLRLNGVAKHQDRERMGCAFTRAQLDEDMAILKELGANAVRLSHYQHPQYFYDLCDKEGFVVWAEIPMLAMPDANDGVFENAKSQLTELILQNRHHPSICFWGIQNEIAMMGESLEMYDKVAKLNGLAKQLDPSRLTTAANLYCVKNNSQLNFIPDCIGYNLYYGWYYGEMGDYAGFIRKFRNDNPGVPLGFSEYGVDCNLAYHSETPRRKDYSEEYQALYHETVYPQLTAEPAVWGSFVWNLFDFGSSIRDEGGVKGRNSKGLVTWDRQTKKDAFYYYKAQWSEELFVHIAGRRFVKRSGESTTVKVYSNCSEVTLTTNGREIPGRQTAAGVFSFTVPLDAGALELRAEGTGCADSITLEHVAQPEQSYIYVDPNPEIDVKNWFTMQDSGEDLFPEDRFSIMDPIGEILDNAEALALLETELPAIAHDERSRKYRSMGLIRIINRMPHKPDEDFLKDLNRKLNTIPKKTEGRK</sequence>
<evidence type="ECO:0000313" key="9">
    <source>
        <dbReference type="Proteomes" id="UP000823933"/>
    </source>
</evidence>
<dbReference type="PRINTS" id="PR00132">
    <property type="entry name" value="GLHYDRLASE2"/>
</dbReference>
<keyword evidence="2 8" id="KW-0378">Hydrolase</keyword>
<dbReference type="Pfam" id="PF00703">
    <property type="entry name" value="Glyco_hydro_2"/>
    <property type="match status" value="1"/>
</dbReference>
<dbReference type="AlphaFoldDB" id="A0A9D1Q6P8"/>
<dbReference type="SUPFAM" id="SSF51445">
    <property type="entry name" value="(Trans)glycosidases"/>
    <property type="match status" value="1"/>
</dbReference>
<dbReference type="InterPro" id="IPR013783">
    <property type="entry name" value="Ig-like_fold"/>
</dbReference>
<feature type="domain" description="Glycoside hydrolase family 2 catalytic" evidence="5">
    <location>
        <begin position="262"/>
        <end position="551"/>
    </location>
</feature>
<dbReference type="PANTHER" id="PTHR42732">
    <property type="entry name" value="BETA-GALACTOSIDASE"/>
    <property type="match status" value="1"/>
</dbReference>
<dbReference type="PANTHER" id="PTHR42732:SF1">
    <property type="entry name" value="BETA-MANNOSIDASE"/>
    <property type="match status" value="1"/>
</dbReference>
<dbReference type="GO" id="GO:0005975">
    <property type="term" value="P:carbohydrate metabolic process"/>
    <property type="evidence" value="ECO:0007669"/>
    <property type="project" value="InterPro"/>
</dbReference>
<reference evidence="8" key="1">
    <citation type="journal article" date="2021" name="PeerJ">
        <title>Extensive microbial diversity within the chicken gut microbiome revealed by metagenomics and culture.</title>
        <authorList>
            <person name="Gilroy R."/>
            <person name="Ravi A."/>
            <person name="Getino M."/>
            <person name="Pursley I."/>
            <person name="Horton D.L."/>
            <person name="Alikhan N.F."/>
            <person name="Baker D."/>
            <person name="Gharbi K."/>
            <person name="Hall N."/>
            <person name="Watson M."/>
            <person name="Adriaenssens E.M."/>
            <person name="Foster-Nyarko E."/>
            <person name="Jarju S."/>
            <person name="Secka A."/>
            <person name="Antonio M."/>
            <person name="Oren A."/>
            <person name="Chaudhuri R.R."/>
            <person name="La Ragione R."/>
            <person name="Hildebrand F."/>
            <person name="Pallen M.J."/>
        </authorList>
    </citation>
    <scope>NUCLEOTIDE SEQUENCE</scope>
    <source>
        <strain evidence="8">ChiHcolR34-3080</strain>
    </source>
</reference>
<proteinExistence type="inferred from homology"/>
<dbReference type="Pfam" id="PF02836">
    <property type="entry name" value="Glyco_hydro_2_C"/>
    <property type="match status" value="1"/>
</dbReference>
<dbReference type="InterPro" id="IPR006103">
    <property type="entry name" value="Glyco_hydro_2_cat"/>
</dbReference>
<evidence type="ECO:0000313" key="8">
    <source>
        <dbReference type="EMBL" id="HIW07795.1"/>
    </source>
</evidence>
<reference evidence="8" key="2">
    <citation type="submission" date="2021-04" db="EMBL/GenBank/DDBJ databases">
        <authorList>
            <person name="Gilroy R."/>
        </authorList>
    </citation>
    <scope>NUCLEOTIDE SEQUENCE</scope>
    <source>
        <strain evidence="8">ChiHcolR34-3080</strain>
    </source>
</reference>
<evidence type="ECO:0000259" key="7">
    <source>
        <dbReference type="Pfam" id="PF16355"/>
    </source>
</evidence>
<dbReference type="InterPro" id="IPR032311">
    <property type="entry name" value="DUF4982"/>
</dbReference>
<dbReference type="Gene3D" id="3.20.20.80">
    <property type="entry name" value="Glycosidases"/>
    <property type="match status" value="1"/>
</dbReference>
<dbReference type="InterPro" id="IPR006104">
    <property type="entry name" value="Glyco_hydro_2_N"/>
</dbReference>
<evidence type="ECO:0000256" key="1">
    <source>
        <dbReference type="ARBA" id="ARBA00007401"/>
    </source>
</evidence>
<dbReference type="InterPro" id="IPR006101">
    <property type="entry name" value="Glyco_hydro_2"/>
</dbReference>
<comment type="caution">
    <text evidence="8">The sequence shown here is derived from an EMBL/GenBank/DDBJ whole genome shotgun (WGS) entry which is preliminary data.</text>
</comment>
<dbReference type="Proteomes" id="UP000823933">
    <property type="component" value="Unassembled WGS sequence"/>
</dbReference>
<dbReference type="Gene3D" id="2.60.120.260">
    <property type="entry name" value="Galactose-binding domain-like"/>
    <property type="match status" value="1"/>
</dbReference>
<feature type="domain" description="Glycoside hydrolase family 2 immunoglobulin-like beta-sandwich" evidence="4">
    <location>
        <begin position="169"/>
        <end position="253"/>
    </location>
</feature>